<comment type="subcellular location">
    <subcellularLocation>
        <location evidence="1">Cell envelope</location>
    </subcellularLocation>
</comment>
<dbReference type="EMBL" id="CP082237">
    <property type="protein sequence ID" value="QZT33216.1"/>
    <property type="molecule type" value="Genomic_DNA"/>
</dbReference>
<dbReference type="InterPro" id="IPR051403">
    <property type="entry name" value="NosZ/Cyto_c_oxidase_sub2"/>
</dbReference>
<dbReference type="GO" id="GO:0004129">
    <property type="term" value="F:cytochrome-c oxidase activity"/>
    <property type="evidence" value="ECO:0007669"/>
    <property type="project" value="UniProtKB-EC"/>
</dbReference>
<evidence type="ECO:0000256" key="4">
    <source>
        <dbReference type="ARBA" id="ARBA00024688"/>
    </source>
</evidence>
<evidence type="ECO:0000313" key="9">
    <source>
        <dbReference type="EMBL" id="EGL83301.1"/>
    </source>
</evidence>
<evidence type="ECO:0000313" key="10">
    <source>
        <dbReference type="EMBL" id="QZT33216.1"/>
    </source>
</evidence>
<keyword evidence="12" id="KW-1185">Reference proteome</keyword>
<evidence type="ECO:0000256" key="6">
    <source>
        <dbReference type="ARBA" id="ARBA00047816"/>
    </source>
</evidence>
<organism evidence="9 11">
    <name type="scientific">Caldalkalibacillus thermarum (strain TA2.A1)</name>
    <dbReference type="NCBI Taxonomy" id="986075"/>
    <lineage>
        <taxon>Bacteria</taxon>
        <taxon>Bacillati</taxon>
        <taxon>Bacillota</taxon>
        <taxon>Bacilli</taxon>
        <taxon>Bacillales</taxon>
        <taxon>Bacillaceae</taxon>
        <taxon>Caldalkalibacillus</taxon>
    </lineage>
</organism>
<comment type="function">
    <text evidence="4">Subunits I and II form the functional core of the enzyme complex. Electrons originating in cytochrome c are transferred via heme a and Cu(A) to the binuclear center formed by heme a3 and Cu(B).</text>
</comment>
<dbReference type="Proteomes" id="UP000825179">
    <property type="component" value="Chromosome"/>
</dbReference>
<evidence type="ECO:0000256" key="1">
    <source>
        <dbReference type="ARBA" id="ARBA00004196"/>
    </source>
</evidence>
<dbReference type="PROSITE" id="PS00078">
    <property type="entry name" value="COX2"/>
    <property type="match status" value="1"/>
</dbReference>
<proteinExistence type="predicted"/>
<dbReference type="PANTHER" id="PTHR42838:SF2">
    <property type="entry name" value="NITROUS-OXIDE REDUCTASE"/>
    <property type="match status" value="1"/>
</dbReference>
<evidence type="ECO:0000256" key="2">
    <source>
        <dbReference type="ARBA" id="ARBA00022723"/>
    </source>
</evidence>
<dbReference type="GO" id="GO:0030313">
    <property type="term" value="C:cell envelope"/>
    <property type="evidence" value="ECO:0007669"/>
    <property type="project" value="UniProtKB-SubCell"/>
</dbReference>
<dbReference type="RefSeq" id="WP_007503965.1">
    <property type="nucleotide sequence ID" value="NZ_AFCE01000115.1"/>
</dbReference>
<accession>F5L5U6</accession>
<keyword evidence="7" id="KW-0472">Membrane</keyword>
<evidence type="ECO:0000256" key="7">
    <source>
        <dbReference type="SAM" id="Phobius"/>
    </source>
</evidence>
<evidence type="ECO:0000259" key="8">
    <source>
        <dbReference type="PROSITE" id="PS50857"/>
    </source>
</evidence>
<dbReference type="KEGG" id="cthu:HUR95_13055"/>
<dbReference type="eggNOG" id="COG1622">
    <property type="taxonomic scope" value="Bacteria"/>
</dbReference>
<evidence type="ECO:0000256" key="3">
    <source>
        <dbReference type="ARBA" id="ARBA00023008"/>
    </source>
</evidence>
<keyword evidence="7" id="KW-0812">Transmembrane</keyword>
<dbReference type="GO" id="GO:0005507">
    <property type="term" value="F:copper ion binding"/>
    <property type="evidence" value="ECO:0007669"/>
    <property type="project" value="InterPro"/>
</dbReference>
<dbReference type="CDD" id="cd13913">
    <property type="entry name" value="ba3_CcO_II_C"/>
    <property type="match status" value="1"/>
</dbReference>
<dbReference type="Proteomes" id="UP000010716">
    <property type="component" value="Unassembled WGS sequence"/>
</dbReference>
<dbReference type="GO" id="GO:0016020">
    <property type="term" value="C:membrane"/>
    <property type="evidence" value="ECO:0007669"/>
    <property type="project" value="InterPro"/>
</dbReference>
<evidence type="ECO:0000313" key="12">
    <source>
        <dbReference type="Proteomes" id="UP000825179"/>
    </source>
</evidence>
<evidence type="ECO:0000313" key="11">
    <source>
        <dbReference type="Proteomes" id="UP000010716"/>
    </source>
</evidence>
<dbReference type="OrthoDB" id="9773456at2"/>
<dbReference type="EMBL" id="AFCE01000115">
    <property type="protein sequence ID" value="EGL83301.1"/>
    <property type="molecule type" value="Genomic_DNA"/>
</dbReference>
<dbReference type="Gene3D" id="2.60.40.420">
    <property type="entry name" value="Cupredoxins - blue copper proteins"/>
    <property type="match status" value="1"/>
</dbReference>
<dbReference type="Pfam" id="PF00116">
    <property type="entry name" value="COX2"/>
    <property type="match status" value="1"/>
</dbReference>
<protein>
    <recommendedName>
        <fullName evidence="5">Cytochrome aa3 subunit 2</fullName>
    </recommendedName>
</protein>
<dbReference type="InterPro" id="IPR008972">
    <property type="entry name" value="Cupredoxin"/>
</dbReference>
<dbReference type="InterPro" id="IPR034214">
    <property type="entry name" value="Ba3_CcO_II_C"/>
</dbReference>
<evidence type="ECO:0000256" key="5">
    <source>
        <dbReference type="ARBA" id="ARBA00031399"/>
    </source>
</evidence>
<reference evidence="10 12" key="2">
    <citation type="journal article" date="2020" name="Extremophiles">
        <title>Genomic analysis of Caldalkalibacillus thermarum TA2.A1 reveals aerobic alkaliphilic metabolism and evolutionary hallmarks linking alkaliphilic bacteria and plant life.</title>
        <authorList>
            <person name="de Jong S.I."/>
            <person name="van den Broek M.A."/>
            <person name="Merkel A.Y."/>
            <person name="de la Torre Cortes P."/>
            <person name="Kalamorz F."/>
            <person name="Cook G.M."/>
            <person name="van Loosdrecht M.C.M."/>
            <person name="McMillan D.G.G."/>
        </authorList>
    </citation>
    <scope>NUCLEOTIDE SEQUENCE [LARGE SCALE GENOMIC DNA]</scope>
    <source>
        <strain evidence="10 12">TA2.A1</strain>
    </source>
</reference>
<keyword evidence="2" id="KW-0479">Metal-binding</keyword>
<sequence length="153" mass="17160">MHRSEKIWLILSFGMILIFMGATGYQAFTYGMAPPGGMERIDPQKVDETPPFDQPGIRQIGENEYEVVMVLQVFSFVPHDIEIPAGSTVHFKLTSKDVIHGFQIVETNANGMVVPGYVTTLTQTFHEPGEYLLMCNEYCGAGHQHMYTTITVK</sequence>
<dbReference type="SUPFAM" id="SSF49503">
    <property type="entry name" value="Cupredoxins"/>
    <property type="match status" value="1"/>
</dbReference>
<dbReference type="AlphaFoldDB" id="F5L5U6"/>
<dbReference type="InterPro" id="IPR002429">
    <property type="entry name" value="CcO_II-like_C"/>
</dbReference>
<reference evidence="9 11" key="1">
    <citation type="journal article" date="2011" name="J. Bacteriol.">
        <title>Draft genome sequence of the thermoalkaliphilic Caldalkalibacillus thermarum strain TA2.A1.</title>
        <authorList>
            <person name="Kalamorz F."/>
            <person name="Keis S."/>
            <person name="McMillan D.G."/>
            <person name="Olsson K."/>
            <person name="Stanton J.A."/>
            <person name="Stockwell P."/>
            <person name="Black M.A."/>
            <person name="Klingeman D.M."/>
            <person name="Land M.L."/>
            <person name="Han C.S."/>
            <person name="Martin S.L."/>
            <person name="Becher S.A."/>
            <person name="Peddie C.J."/>
            <person name="Morgan H.W."/>
            <person name="Matthies D."/>
            <person name="Preiss L."/>
            <person name="Meier T."/>
            <person name="Brown S.D."/>
            <person name="Cook G.M."/>
        </authorList>
    </citation>
    <scope>NUCLEOTIDE SEQUENCE [LARGE SCALE GENOMIC DNA]</scope>
    <source>
        <strain evidence="9 11">TA2.A1</strain>
    </source>
</reference>
<gene>
    <name evidence="9" type="ORF">CathTA2_1159</name>
    <name evidence="10" type="ORF">HUR95_13055</name>
</gene>
<comment type="catalytic activity">
    <reaction evidence="6">
        <text>4 Fe(II)-[cytochrome c] + O2 + 8 H(+)(in) = 4 Fe(III)-[cytochrome c] + 2 H2O + 4 H(+)(out)</text>
        <dbReference type="Rhea" id="RHEA:11436"/>
        <dbReference type="Rhea" id="RHEA-COMP:10350"/>
        <dbReference type="Rhea" id="RHEA-COMP:14399"/>
        <dbReference type="ChEBI" id="CHEBI:15377"/>
        <dbReference type="ChEBI" id="CHEBI:15378"/>
        <dbReference type="ChEBI" id="CHEBI:15379"/>
        <dbReference type="ChEBI" id="CHEBI:29033"/>
        <dbReference type="ChEBI" id="CHEBI:29034"/>
        <dbReference type="EC" id="7.1.1.9"/>
    </reaction>
</comment>
<dbReference type="PANTHER" id="PTHR42838">
    <property type="entry name" value="CYTOCHROME C OXIDASE SUBUNIT II"/>
    <property type="match status" value="1"/>
</dbReference>
<name>F5L5U6_CALTT</name>
<feature type="domain" description="Cytochrome oxidase subunit II copper A binding" evidence="8">
    <location>
        <begin position="60"/>
        <end position="153"/>
    </location>
</feature>
<reference evidence="10" key="3">
    <citation type="submission" date="2021-08" db="EMBL/GenBank/DDBJ databases">
        <authorList>
            <person name="de Jong S."/>
            <person name="van den Broek M."/>
            <person name="Merkel A."/>
            <person name="de la Torre Cortes P."/>
            <person name="Kalamorz F."/>
            <person name="Cook G."/>
            <person name="van Loosdrecht M."/>
            <person name="McMillan D."/>
        </authorList>
    </citation>
    <scope>NUCLEOTIDE SEQUENCE</scope>
    <source>
        <strain evidence="10">TA2.A1</strain>
    </source>
</reference>
<feature type="transmembrane region" description="Helical" evidence="7">
    <location>
        <begin position="7"/>
        <end position="28"/>
    </location>
</feature>
<keyword evidence="7" id="KW-1133">Transmembrane helix</keyword>
<keyword evidence="3" id="KW-0186">Copper</keyword>
<dbReference type="PROSITE" id="PS50857">
    <property type="entry name" value="COX2_CUA"/>
    <property type="match status" value="1"/>
</dbReference>
<dbReference type="InterPro" id="IPR001505">
    <property type="entry name" value="Copper_CuA"/>
</dbReference>